<evidence type="ECO:0000256" key="6">
    <source>
        <dbReference type="PIRNR" id="PIRNR018267"/>
    </source>
</evidence>
<proteinExistence type="inferred from homology"/>
<dbReference type="AlphaFoldDB" id="A0A9D1PVC7"/>
<dbReference type="EC" id="3.1.-.-" evidence="6"/>
<gene>
    <name evidence="7" type="primary">vsr</name>
    <name evidence="7" type="ORF">H9894_03730</name>
</gene>
<reference evidence="7" key="2">
    <citation type="submission" date="2021-04" db="EMBL/GenBank/DDBJ databases">
        <authorList>
            <person name="Gilroy R."/>
        </authorList>
    </citation>
    <scope>NUCLEOTIDE SEQUENCE</scope>
    <source>
        <strain evidence="7">ChiHecec2B26-446</strain>
    </source>
</reference>
<evidence type="ECO:0000256" key="1">
    <source>
        <dbReference type="ARBA" id="ARBA00022722"/>
    </source>
</evidence>
<dbReference type="Proteomes" id="UP000886752">
    <property type="component" value="Unassembled WGS sequence"/>
</dbReference>
<dbReference type="GO" id="GO:0006298">
    <property type="term" value="P:mismatch repair"/>
    <property type="evidence" value="ECO:0007669"/>
    <property type="project" value="UniProtKB-UniRule"/>
</dbReference>
<dbReference type="Gene3D" id="3.40.960.10">
    <property type="entry name" value="VSR Endonuclease"/>
    <property type="match status" value="1"/>
</dbReference>
<evidence type="ECO:0000256" key="3">
    <source>
        <dbReference type="ARBA" id="ARBA00022763"/>
    </source>
</evidence>
<evidence type="ECO:0000313" key="7">
    <source>
        <dbReference type="EMBL" id="HIW00280.1"/>
    </source>
</evidence>
<keyword evidence="2 6" id="KW-0255">Endonuclease</keyword>
<comment type="caution">
    <text evidence="7">The sequence shown here is derived from an EMBL/GenBank/DDBJ whole genome shotgun (WGS) entry which is preliminary data.</text>
</comment>
<dbReference type="EMBL" id="DXHV01000041">
    <property type="protein sequence ID" value="HIW00280.1"/>
    <property type="molecule type" value="Genomic_DNA"/>
</dbReference>
<keyword evidence="3 6" id="KW-0227">DNA damage</keyword>
<evidence type="ECO:0000313" key="8">
    <source>
        <dbReference type="Proteomes" id="UP000886752"/>
    </source>
</evidence>
<accession>A0A9D1PVC7</accession>
<reference evidence="7" key="1">
    <citation type="journal article" date="2021" name="PeerJ">
        <title>Extensive microbial diversity within the chicken gut microbiome revealed by metagenomics and culture.</title>
        <authorList>
            <person name="Gilroy R."/>
            <person name="Ravi A."/>
            <person name="Getino M."/>
            <person name="Pursley I."/>
            <person name="Horton D.L."/>
            <person name="Alikhan N.F."/>
            <person name="Baker D."/>
            <person name="Gharbi K."/>
            <person name="Hall N."/>
            <person name="Watson M."/>
            <person name="Adriaenssens E.M."/>
            <person name="Foster-Nyarko E."/>
            <person name="Jarju S."/>
            <person name="Secka A."/>
            <person name="Antonio M."/>
            <person name="Oren A."/>
            <person name="Chaudhuri R.R."/>
            <person name="La Ragione R."/>
            <person name="Hildebrand F."/>
            <person name="Pallen M.J."/>
        </authorList>
    </citation>
    <scope>NUCLEOTIDE SEQUENCE</scope>
    <source>
        <strain evidence="7">ChiHecec2B26-446</strain>
    </source>
</reference>
<dbReference type="PIRSF" id="PIRSF018267">
    <property type="entry name" value="VSR_endonuc"/>
    <property type="match status" value="1"/>
</dbReference>
<keyword evidence="4 6" id="KW-0378">Hydrolase</keyword>
<dbReference type="Pfam" id="PF03852">
    <property type="entry name" value="Vsr"/>
    <property type="match status" value="1"/>
</dbReference>
<dbReference type="GO" id="GO:0004519">
    <property type="term" value="F:endonuclease activity"/>
    <property type="evidence" value="ECO:0007669"/>
    <property type="project" value="UniProtKB-KW"/>
</dbReference>
<comment type="function">
    <text evidence="6">May nick specific sequences that contain T:G mispairs resulting from m5C-deamination.</text>
</comment>
<name>A0A9D1PVC7_9BACT</name>
<dbReference type="GO" id="GO:0016787">
    <property type="term" value="F:hydrolase activity"/>
    <property type="evidence" value="ECO:0007669"/>
    <property type="project" value="UniProtKB-KW"/>
</dbReference>
<dbReference type="InterPro" id="IPR011335">
    <property type="entry name" value="Restrct_endonuc-II-like"/>
</dbReference>
<comment type="similarity">
    <text evidence="6">Belongs to the vsr family.</text>
</comment>
<keyword evidence="5 6" id="KW-0234">DNA repair</keyword>
<organism evidence="7 8">
    <name type="scientific">Candidatus Desulfovibrio intestinipullorum</name>
    <dbReference type="NCBI Taxonomy" id="2838536"/>
    <lineage>
        <taxon>Bacteria</taxon>
        <taxon>Pseudomonadati</taxon>
        <taxon>Thermodesulfobacteriota</taxon>
        <taxon>Desulfovibrionia</taxon>
        <taxon>Desulfovibrionales</taxon>
        <taxon>Desulfovibrionaceae</taxon>
        <taxon>Desulfovibrio</taxon>
    </lineage>
</organism>
<evidence type="ECO:0000256" key="4">
    <source>
        <dbReference type="ARBA" id="ARBA00022801"/>
    </source>
</evidence>
<protein>
    <recommendedName>
        <fullName evidence="6">Very short patch repair endonuclease</fullName>
        <ecNumber evidence="6">3.1.-.-</ecNumber>
    </recommendedName>
</protein>
<sequence length="137" mass="16726">MTDIVCREVRSRMMAGIHSKDTQPELIVRKWLHAHGYRFRLHKKELPGKPDIVLPRYHSVIFVHGCFWHRHEHCRYATTPGTNSEWWMKKFQKNVERDKKVMKELEEMGYHILVIWECEIKDKSYIEKTVKFFEEIR</sequence>
<keyword evidence="1 6" id="KW-0540">Nuclease</keyword>
<dbReference type="CDD" id="cd00221">
    <property type="entry name" value="Vsr"/>
    <property type="match status" value="1"/>
</dbReference>
<evidence type="ECO:0000256" key="5">
    <source>
        <dbReference type="ARBA" id="ARBA00023204"/>
    </source>
</evidence>
<evidence type="ECO:0000256" key="2">
    <source>
        <dbReference type="ARBA" id="ARBA00022759"/>
    </source>
</evidence>
<dbReference type="SUPFAM" id="SSF52980">
    <property type="entry name" value="Restriction endonuclease-like"/>
    <property type="match status" value="1"/>
</dbReference>
<dbReference type="InterPro" id="IPR004603">
    <property type="entry name" value="DNA_mismatch_endonuc_vsr"/>
</dbReference>
<dbReference type="NCBIfam" id="TIGR00632">
    <property type="entry name" value="vsr"/>
    <property type="match status" value="1"/>
</dbReference>